<dbReference type="InterPro" id="IPR058626">
    <property type="entry name" value="MdtA-like_b-barrel"/>
</dbReference>
<comment type="subcellular location">
    <subcellularLocation>
        <location evidence="1">Cell envelope</location>
    </subcellularLocation>
</comment>
<dbReference type="GO" id="GO:0005886">
    <property type="term" value="C:plasma membrane"/>
    <property type="evidence" value="ECO:0007669"/>
    <property type="project" value="TreeGrafter"/>
</dbReference>
<dbReference type="EMBL" id="FODY01000003">
    <property type="protein sequence ID" value="SEO58526.1"/>
    <property type="molecule type" value="Genomic_DNA"/>
</dbReference>
<dbReference type="Gene3D" id="2.40.420.20">
    <property type="match status" value="1"/>
</dbReference>
<feature type="domain" description="Multidrug resistance protein MdtA-like beta-barrel" evidence="6">
    <location>
        <begin position="210"/>
        <end position="291"/>
    </location>
</feature>
<protein>
    <submittedName>
        <fullName evidence="8">Membrane fusion protein, multidrug efflux system</fullName>
    </submittedName>
</protein>
<dbReference type="AlphaFoldDB" id="A0A1H8QWT6"/>
<proteinExistence type="inferred from homology"/>
<feature type="signal peptide" evidence="3">
    <location>
        <begin position="1"/>
        <end position="23"/>
    </location>
</feature>
<dbReference type="InterPro" id="IPR058627">
    <property type="entry name" value="MdtA-like_C"/>
</dbReference>
<sequence>MISTGLKKMSYLGVFLLCGAVLAAGCSKQTAQIPQQAVEVQAIQVAQQDTPVTYEYVGQVQAKNEVKLQSKVSGNIVAKMVNGGAMVKKGQPLFQIDRRQYESSLLSAKAQLAQSEATLANSRLDVSRYKRLAAQDAIAQQTLDTQVSVEQQNMAAVEANQAQVQLAQENLADTLIVSPIDGRMDVNDLSVGSYVTAGSTVMATISSIDPVFVQFSMNENEYLQLANNNGGLPNSWGNSLKLVLSNGTEYSATGQVEQVDRGINQNTGTITIKASFANAQQLLVPGMFARVIAAGEVHKGALLVPQRAVQELLGKNFITVVGEGDKAESRAVTMGAKVGNLWIVEAGLQPGDRVVVEGTNKVQPGAALAVTMVGLDQFMNPAKQ</sequence>
<feature type="domain" description="Multidrug resistance protein MdtA-like C-terminal permuted SH3" evidence="7">
    <location>
        <begin position="301"/>
        <end position="360"/>
    </location>
</feature>
<evidence type="ECO:0000256" key="1">
    <source>
        <dbReference type="ARBA" id="ARBA00004196"/>
    </source>
</evidence>
<accession>A0A1H8QWT6</accession>
<feature type="domain" description="Multidrug resistance protein MdtA-like alpha-helical hairpin" evidence="4">
    <location>
        <begin position="105"/>
        <end position="172"/>
    </location>
</feature>
<dbReference type="InterPro" id="IPR058624">
    <property type="entry name" value="MdtA-like_HH"/>
</dbReference>
<evidence type="ECO:0000259" key="5">
    <source>
        <dbReference type="Pfam" id="PF25917"/>
    </source>
</evidence>
<evidence type="ECO:0000256" key="2">
    <source>
        <dbReference type="ARBA" id="ARBA00009477"/>
    </source>
</evidence>
<reference evidence="8 9" key="1">
    <citation type="submission" date="2016-10" db="EMBL/GenBank/DDBJ databases">
        <authorList>
            <person name="de Groot N.N."/>
        </authorList>
    </citation>
    <scope>NUCLEOTIDE SEQUENCE [LARGE SCALE GENOMIC DNA]</scope>
    <source>
        <strain evidence="8 9">DSM 13305</strain>
    </source>
</reference>
<dbReference type="NCBIfam" id="TIGR01730">
    <property type="entry name" value="RND_mfp"/>
    <property type="match status" value="1"/>
</dbReference>
<evidence type="ECO:0000313" key="9">
    <source>
        <dbReference type="Proteomes" id="UP000198847"/>
    </source>
</evidence>
<evidence type="ECO:0000259" key="4">
    <source>
        <dbReference type="Pfam" id="PF25876"/>
    </source>
</evidence>
<dbReference type="Pfam" id="PF25944">
    <property type="entry name" value="Beta-barrel_RND"/>
    <property type="match status" value="1"/>
</dbReference>
<dbReference type="GO" id="GO:0022857">
    <property type="term" value="F:transmembrane transporter activity"/>
    <property type="evidence" value="ECO:0007669"/>
    <property type="project" value="InterPro"/>
</dbReference>
<comment type="similarity">
    <text evidence="2">Belongs to the membrane fusion protein (MFP) (TC 8.A.1) family.</text>
</comment>
<dbReference type="Pfam" id="PF25876">
    <property type="entry name" value="HH_MFP_RND"/>
    <property type="match status" value="1"/>
</dbReference>
<dbReference type="PANTHER" id="PTHR30158">
    <property type="entry name" value="ACRA/E-RELATED COMPONENT OF DRUG EFFLUX TRANSPORTER"/>
    <property type="match status" value="1"/>
</dbReference>
<dbReference type="FunFam" id="2.40.420.20:FF:000001">
    <property type="entry name" value="Efflux RND transporter periplasmic adaptor subunit"/>
    <property type="match status" value="1"/>
</dbReference>
<name>A0A1H8QWT6_9FIRM</name>
<evidence type="ECO:0000259" key="7">
    <source>
        <dbReference type="Pfam" id="PF25967"/>
    </source>
</evidence>
<dbReference type="Gene3D" id="2.40.30.170">
    <property type="match status" value="1"/>
</dbReference>
<dbReference type="SUPFAM" id="SSF111369">
    <property type="entry name" value="HlyD-like secretion proteins"/>
    <property type="match status" value="1"/>
</dbReference>
<organism evidence="8 9">
    <name type="scientific">Propionispora vibrioides</name>
    <dbReference type="NCBI Taxonomy" id="112903"/>
    <lineage>
        <taxon>Bacteria</taxon>
        <taxon>Bacillati</taxon>
        <taxon>Bacillota</taxon>
        <taxon>Negativicutes</taxon>
        <taxon>Selenomonadales</taxon>
        <taxon>Sporomusaceae</taxon>
        <taxon>Propionispora</taxon>
    </lineage>
</organism>
<keyword evidence="9" id="KW-1185">Reference proteome</keyword>
<gene>
    <name evidence="8" type="ORF">SAMN04490178_10384</name>
</gene>
<dbReference type="GO" id="GO:0030313">
    <property type="term" value="C:cell envelope"/>
    <property type="evidence" value="ECO:0007669"/>
    <property type="project" value="UniProtKB-SubCell"/>
</dbReference>
<dbReference type="Proteomes" id="UP000198847">
    <property type="component" value="Unassembled WGS sequence"/>
</dbReference>
<dbReference type="InterPro" id="IPR006143">
    <property type="entry name" value="RND_pump_MFP"/>
</dbReference>
<feature type="domain" description="Multidrug resistance protein MdtA-like barrel-sandwich hybrid" evidence="5">
    <location>
        <begin position="64"/>
        <end position="202"/>
    </location>
</feature>
<dbReference type="Gene3D" id="2.40.50.100">
    <property type="match status" value="1"/>
</dbReference>
<evidence type="ECO:0000313" key="8">
    <source>
        <dbReference type="EMBL" id="SEO58526.1"/>
    </source>
</evidence>
<dbReference type="InterPro" id="IPR058625">
    <property type="entry name" value="MdtA-like_BSH"/>
</dbReference>
<dbReference type="Pfam" id="PF25917">
    <property type="entry name" value="BSH_RND"/>
    <property type="match status" value="1"/>
</dbReference>
<feature type="chain" id="PRO_5011794972" evidence="3">
    <location>
        <begin position="24"/>
        <end position="384"/>
    </location>
</feature>
<keyword evidence="3" id="KW-0732">Signal</keyword>
<dbReference type="GO" id="GO:0046677">
    <property type="term" value="P:response to antibiotic"/>
    <property type="evidence" value="ECO:0007669"/>
    <property type="project" value="TreeGrafter"/>
</dbReference>
<evidence type="ECO:0000256" key="3">
    <source>
        <dbReference type="SAM" id="SignalP"/>
    </source>
</evidence>
<dbReference type="PROSITE" id="PS51257">
    <property type="entry name" value="PROKAR_LIPOPROTEIN"/>
    <property type="match status" value="1"/>
</dbReference>
<dbReference type="STRING" id="112903.SAMN04490178_10384"/>
<evidence type="ECO:0000259" key="6">
    <source>
        <dbReference type="Pfam" id="PF25944"/>
    </source>
</evidence>
<dbReference type="Pfam" id="PF25967">
    <property type="entry name" value="RND-MFP_C"/>
    <property type="match status" value="1"/>
</dbReference>
<dbReference type="Gene3D" id="1.10.287.470">
    <property type="entry name" value="Helix hairpin bin"/>
    <property type="match status" value="1"/>
</dbReference>